<evidence type="ECO:0000259" key="2">
    <source>
        <dbReference type="Pfam" id="PF03732"/>
    </source>
</evidence>
<keyword evidence="4" id="KW-1185">Reference proteome</keyword>
<name>A0AA47MB27_MERPO</name>
<feature type="region of interest" description="Disordered" evidence="1">
    <location>
        <begin position="74"/>
        <end position="100"/>
    </location>
</feature>
<dbReference type="InterPro" id="IPR005162">
    <property type="entry name" value="Retrotrans_gag_dom"/>
</dbReference>
<sequence length="314" mass="35135">MDSAERDQLTAALRSQASRLTQHEEQVGFLDRAVQGLAHSQEEYKATVISQVGLLSTQVEQILTLLSRNTAAAPDLPTVTPEPSPVTTHSGACTRLAPPERYSGDFGQSRSFVTECEMHFEHAPRDFPTERSRVAFMMSHLTGRAWSWATAEWARDSEVCALFKKFVGALRIIFDPVATDREKARELSRLKLGADSVCDYAIRFRTLATESGWNDTALYNVFLKGLSDPIQDLLVPLDLPPDLDSLISLAIRMDNRLQERKQRCRLLRQVPPRLSGALRRVDSLPSNIFDPLPNSLRSPCSCGADNSSRMEHRL</sequence>
<dbReference type="PANTHER" id="PTHR15503:SF36">
    <property type="entry name" value="RETROTRANSPOSON GAG-LIKE PROTEIN 5"/>
    <property type="match status" value="1"/>
</dbReference>
<evidence type="ECO:0000256" key="1">
    <source>
        <dbReference type="SAM" id="MobiDB-lite"/>
    </source>
</evidence>
<reference evidence="3" key="1">
    <citation type="journal article" date="2023" name="Front. Mar. Sci.">
        <title>A new Merluccius polli reference genome to investigate the effects of global change in West African waters.</title>
        <authorList>
            <person name="Mateo J.L."/>
            <person name="Blanco-Fernandez C."/>
            <person name="Garcia-Vazquez E."/>
            <person name="Machado-Schiaffino G."/>
        </authorList>
    </citation>
    <scope>NUCLEOTIDE SEQUENCE</scope>
    <source>
        <strain evidence="3">C29</strain>
        <tissue evidence="3">Fin</tissue>
    </source>
</reference>
<gene>
    <name evidence="3" type="primary">PEG10_3</name>
    <name evidence="3" type="ORF">N1851_026862</name>
</gene>
<evidence type="ECO:0000313" key="4">
    <source>
        <dbReference type="Proteomes" id="UP001174136"/>
    </source>
</evidence>
<protein>
    <submittedName>
        <fullName evidence="3">Retrotransposon-derived protein PEG10</fullName>
    </submittedName>
</protein>
<dbReference type="Pfam" id="PF03732">
    <property type="entry name" value="Retrotrans_gag"/>
    <property type="match status" value="1"/>
</dbReference>
<feature type="compositionally biased region" description="Low complexity" evidence="1">
    <location>
        <begin position="77"/>
        <end position="88"/>
    </location>
</feature>
<proteinExistence type="predicted"/>
<dbReference type="InterPro" id="IPR032567">
    <property type="entry name" value="RTL1-rel"/>
</dbReference>
<evidence type="ECO:0000313" key="3">
    <source>
        <dbReference type="EMBL" id="KAK0136995.1"/>
    </source>
</evidence>
<accession>A0AA47MB27</accession>
<dbReference type="PANTHER" id="PTHR15503">
    <property type="entry name" value="LDOC1 RELATED"/>
    <property type="match status" value="1"/>
</dbReference>
<organism evidence="3 4">
    <name type="scientific">Merluccius polli</name>
    <name type="common">Benguela hake</name>
    <name type="synonym">Merluccius cadenati</name>
    <dbReference type="NCBI Taxonomy" id="89951"/>
    <lineage>
        <taxon>Eukaryota</taxon>
        <taxon>Metazoa</taxon>
        <taxon>Chordata</taxon>
        <taxon>Craniata</taxon>
        <taxon>Vertebrata</taxon>
        <taxon>Euteleostomi</taxon>
        <taxon>Actinopterygii</taxon>
        <taxon>Neopterygii</taxon>
        <taxon>Teleostei</taxon>
        <taxon>Neoteleostei</taxon>
        <taxon>Acanthomorphata</taxon>
        <taxon>Zeiogadaria</taxon>
        <taxon>Gadariae</taxon>
        <taxon>Gadiformes</taxon>
        <taxon>Gadoidei</taxon>
        <taxon>Merlucciidae</taxon>
        <taxon>Merluccius</taxon>
    </lineage>
</organism>
<dbReference type="Proteomes" id="UP001174136">
    <property type="component" value="Unassembled WGS sequence"/>
</dbReference>
<dbReference type="AlphaFoldDB" id="A0AA47MB27"/>
<feature type="domain" description="Retrotransposon gag" evidence="2">
    <location>
        <begin position="136"/>
        <end position="227"/>
    </location>
</feature>
<dbReference type="EMBL" id="JAOPHQ010005119">
    <property type="protein sequence ID" value="KAK0136995.1"/>
    <property type="molecule type" value="Genomic_DNA"/>
</dbReference>
<comment type="caution">
    <text evidence="3">The sequence shown here is derived from an EMBL/GenBank/DDBJ whole genome shotgun (WGS) entry which is preliminary data.</text>
</comment>